<dbReference type="AlphaFoldDB" id="A0A2G8RQ64"/>
<comment type="caution">
    <text evidence="2">The sequence shown here is derived from an EMBL/GenBank/DDBJ whole genome shotgun (WGS) entry which is preliminary data.</text>
</comment>
<evidence type="ECO:0000313" key="3">
    <source>
        <dbReference type="Proteomes" id="UP000230002"/>
    </source>
</evidence>
<evidence type="ECO:0000256" key="1">
    <source>
        <dbReference type="SAM" id="MobiDB-lite"/>
    </source>
</evidence>
<evidence type="ECO:0000313" key="2">
    <source>
        <dbReference type="EMBL" id="PIL23647.1"/>
    </source>
</evidence>
<keyword evidence="3" id="KW-1185">Reference proteome</keyword>
<gene>
    <name evidence="2" type="ORF">GSI_14960</name>
</gene>
<dbReference type="EMBL" id="AYKW01000068">
    <property type="protein sequence ID" value="PIL23647.1"/>
    <property type="molecule type" value="Genomic_DNA"/>
</dbReference>
<protein>
    <submittedName>
        <fullName evidence="2">Uncharacterized protein</fullName>
    </submittedName>
</protein>
<proteinExistence type="predicted"/>
<accession>A0A2G8RQ64</accession>
<dbReference type="Proteomes" id="UP000230002">
    <property type="component" value="Unassembled WGS sequence"/>
</dbReference>
<sequence>MMGRGRRASSCCYARSYPYFAPPAICRRPILEQRHDPVQSRFAPAKLVDIDGLVRAGKLKNSHHSVPFRHRYTRSALSHDLLRSRPQPLSYAEDDVTEHRQPPATSSPRSATEPC</sequence>
<feature type="compositionally biased region" description="Polar residues" evidence="1">
    <location>
        <begin position="103"/>
        <end position="115"/>
    </location>
</feature>
<reference evidence="2 3" key="1">
    <citation type="journal article" date="2015" name="Sci. Rep.">
        <title>Chromosome-level genome map provides insights into diverse defense mechanisms in the medicinal fungus Ganoderma sinense.</title>
        <authorList>
            <person name="Zhu Y."/>
            <person name="Xu J."/>
            <person name="Sun C."/>
            <person name="Zhou S."/>
            <person name="Xu H."/>
            <person name="Nelson D.R."/>
            <person name="Qian J."/>
            <person name="Song J."/>
            <person name="Luo H."/>
            <person name="Xiang L."/>
            <person name="Li Y."/>
            <person name="Xu Z."/>
            <person name="Ji A."/>
            <person name="Wang L."/>
            <person name="Lu S."/>
            <person name="Hayward A."/>
            <person name="Sun W."/>
            <person name="Li X."/>
            <person name="Schwartz D.C."/>
            <person name="Wang Y."/>
            <person name="Chen S."/>
        </authorList>
    </citation>
    <scope>NUCLEOTIDE SEQUENCE [LARGE SCALE GENOMIC DNA]</scope>
    <source>
        <strain evidence="2 3">ZZ0214-1</strain>
    </source>
</reference>
<organism evidence="2 3">
    <name type="scientific">Ganoderma sinense ZZ0214-1</name>
    <dbReference type="NCBI Taxonomy" id="1077348"/>
    <lineage>
        <taxon>Eukaryota</taxon>
        <taxon>Fungi</taxon>
        <taxon>Dikarya</taxon>
        <taxon>Basidiomycota</taxon>
        <taxon>Agaricomycotina</taxon>
        <taxon>Agaricomycetes</taxon>
        <taxon>Polyporales</taxon>
        <taxon>Polyporaceae</taxon>
        <taxon>Ganoderma</taxon>
    </lineage>
</organism>
<name>A0A2G8RQ64_9APHY</name>
<feature type="region of interest" description="Disordered" evidence="1">
    <location>
        <begin position="79"/>
        <end position="115"/>
    </location>
</feature>